<evidence type="ECO:0000313" key="2">
    <source>
        <dbReference type="EMBL" id="RFA07646.1"/>
    </source>
</evidence>
<dbReference type="PROSITE" id="PS51819">
    <property type="entry name" value="VOC"/>
    <property type="match status" value="1"/>
</dbReference>
<accession>A0A3E0VCM6</accession>
<comment type="caution">
    <text evidence="2">The sequence shown here is derived from an EMBL/GenBank/DDBJ whole genome shotgun (WGS) entry which is preliminary data.</text>
</comment>
<sequence>MRLSSAVMFVKNFNRSIDFYTRLLNATVTARDTSAALLVGPGDYQLYLREVGSRSEHPLGAIGIQYLIWSADTLEDLRRCESLLRELSPHVTAQTVDGFNIVEGPGPDGVPVVIVYPGPDQVPRDEIIPRIYTW</sequence>
<protein>
    <recommendedName>
        <fullName evidence="1">VOC domain-containing protein</fullName>
    </recommendedName>
</protein>
<dbReference type="AlphaFoldDB" id="A0A3E0VCM6"/>
<dbReference type="Proteomes" id="UP000256709">
    <property type="component" value="Unassembled WGS sequence"/>
</dbReference>
<evidence type="ECO:0000259" key="1">
    <source>
        <dbReference type="PROSITE" id="PS51819"/>
    </source>
</evidence>
<gene>
    <name evidence="2" type="ORF">B7R21_15860</name>
</gene>
<dbReference type="RefSeq" id="WP_116284185.1">
    <property type="nucleotide sequence ID" value="NZ_NBXA01000026.1"/>
</dbReference>
<dbReference type="OrthoDB" id="9797743at2"/>
<dbReference type="Gene3D" id="3.10.180.10">
    <property type="entry name" value="2,3-Dihydroxybiphenyl 1,2-Dioxygenase, domain 1"/>
    <property type="match status" value="1"/>
</dbReference>
<organism evidence="2 3">
    <name type="scientific">Subtercola boreus</name>
    <dbReference type="NCBI Taxonomy" id="120213"/>
    <lineage>
        <taxon>Bacteria</taxon>
        <taxon>Bacillati</taxon>
        <taxon>Actinomycetota</taxon>
        <taxon>Actinomycetes</taxon>
        <taxon>Micrococcales</taxon>
        <taxon>Microbacteriaceae</taxon>
        <taxon>Subtercola</taxon>
    </lineage>
</organism>
<reference evidence="2 3" key="1">
    <citation type="submission" date="2017-04" db="EMBL/GenBank/DDBJ databases">
        <title>Comparative genome analysis of Subtercola boreus.</title>
        <authorList>
            <person name="Cho Y.-J."/>
            <person name="Cho A."/>
            <person name="Kim O.-S."/>
            <person name="Lee J.-I."/>
        </authorList>
    </citation>
    <scope>NUCLEOTIDE SEQUENCE [LARGE SCALE GENOMIC DNA]</scope>
    <source>
        <strain evidence="2 3">P27444</strain>
    </source>
</reference>
<dbReference type="EMBL" id="NBXA01000026">
    <property type="protein sequence ID" value="RFA07646.1"/>
    <property type="molecule type" value="Genomic_DNA"/>
</dbReference>
<feature type="domain" description="VOC" evidence="1">
    <location>
        <begin position="2"/>
        <end position="117"/>
    </location>
</feature>
<name>A0A3E0VCM6_9MICO</name>
<dbReference type="InterPro" id="IPR037523">
    <property type="entry name" value="VOC_core"/>
</dbReference>
<dbReference type="InterPro" id="IPR004360">
    <property type="entry name" value="Glyas_Fos-R_dOase_dom"/>
</dbReference>
<dbReference type="SUPFAM" id="SSF54593">
    <property type="entry name" value="Glyoxalase/Bleomycin resistance protein/Dihydroxybiphenyl dioxygenase"/>
    <property type="match status" value="1"/>
</dbReference>
<dbReference type="Pfam" id="PF00903">
    <property type="entry name" value="Glyoxalase"/>
    <property type="match status" value="1"/>
</dbReference>
<evidence type="ECO:0000313" key="3">
    <source>
        <dbReference type="Proteomes" id="UP000256709"/>
    </source>
</evidence>
<proteinExistence type="predicted"/>
<dbReference type="InterPro" id="IPR029068">
    <property type="entry name" value="Glyas_Bleomycin-R_OHBP_Dase"/>
</dbReference>